<organism evidence="1">
    <name type="scientific">Rhizophora mucronata</name>
    <name type="common">Asiatic mangrove</name>
    <dbReference type="NCBI Taxonomy" id="61149"/>
    <lineage>
        <taxon>Eukaryota</taxon>
        <taxon>Viridiplantae</taxon>
        <taxon>Streptophyta</taxon>
        <taxon>Embryophyta</taxon>
        <taxon>Tracheophyta</taxon>
        <taxon>Spermatophyta</taxon>
        <taxon>Magnoliopsida</taxon>
        <taxon>eudicotyledons</taxon>
        <taxon>Gunneridae</taxon>
        <taxon>Pentapetalae</taxon>
        <taxon>rosids</taxon>
        <taxon>fabids</taxon>
        <taxon>Malpighiales</taxon>
        <taxon>Rhizophoraceae</taxon>
        <taxon>Rhizophora</taxon>
    </lineage>
</organism>
<reference evidence="1" key="1">
    <citation type="submission" date="2018-02" db="EMBL/GenBank/DDBJ databases">
        <title>Rhizophora mucronata_Transcriptome.</title>
        <authorList>
            <person name="Meera S.P."/>
            <person name="Sreeshan A."/>
            <person name="Augustine A."/>
        </authorList>
    </citation>
    <scope>NUCLEOTIDE SEQUENCE</scope>
    <source>
        <tissue evidence="1">Leaf</tissue>
    </source>
</reference>
<accession>A0A2P2R465</accession>
<sequence>MTLKLLPVIEIC</sequence>
<name>A0A2P2R465_RHIMU</name>
<dbReference type="EMBL" id="GGEC01093585">
    <property type="protein sequence ID" value="MBX74069.1"/>
    <property type="molecule type" value="Transcribed_RNA"/>
</dbReference>
<evidence type="ECO:0000313" key="1">
    <source>
        <dbReference type="EMBL" id="MBX74069.1"/>
    </source>
</evidence>
<protein>
    <submittedName>
        <fullName evidence="1">Uncharacterized protein</fullName>
    </submittedName>
</protein>
<proteinExistence type="predicted"/>